<protein>
    <submittedName>
        <fullName evidence="6">LuxR C-terminal-related transcriptional regulator</fullName>
    </submittedName>
</protein>
<dbReference type="InterPro" id="IPR039420">
    <property type="entry name" value="WalR-like"/>
</dbReference>
<feature type="compositionally biased region" description="Basic and acidic residues" evidence="4">
    <location>
        <begin position="8"/>
        <end position="22"/>
    </location>
</feature>
<evidence type="ECO:0000313" key="6">
    <source>
        <dbReference type="EMBL" id="MCS7475962.1"/>
    </source>
</evidence>
<feature type="domain" description="HTH luxR-type" evidence="5">
    <location>
        <begin position="28"/>
        <end position="90"/>
    </location>
</feature>
<dbReference type="AlphaFoldDB" id="A0A9X2VGE1"/>
<evidence type="ECO:0000259" key="5">
    <source>
        <dbReference type="PROSITE" id="PS50043"/>
    </source>
</evidence>
<dbReference type="InterPro" id="IPR000792">
    <property type="entry name" value="Tscrpt_reg_LuxR_C"/>
</dbReference>
<dbReference type="PROSITE" id="PS50043">
    <property type="entry name" value="HTH_LUXR_2"/>
    <property type="match status" value="1"/>
</dbReference>
<dbReference type="EMBL" id="JANYMP010000002">
    <property type="protein sequence ID" value="MCS7475962.1"/>
    <property type="molecule type" value="Genomic_DNA"/>
</dbReference>
<dbReference type="GO" id="GO:0003677">
    <property type="term" value="F:DNA binding"/>
    <property type="evidence" value="ECO:0007669"/>
    <property type="project" value="UniProtKB-KW"/>
</dbReference>
<dbReference type="Gene3D" id="1.10.10.10">
    <property type="entry name" value="Winged helix-like DNA-binding domain superfamily/Winged helix DNA-binding domain"/>
    <property type="match status" value="1"/>
</dbReference>
<sequence length="113" mass="12364">MTASDNSTRVDRVAPQRQRESAAKFSPELAMLNEQQFQLMQMLAGGLPDRSIARRLCLAPRTLARRISEIYRILGVETRFQAGVAAQRLGLIGEPVGEGRPVVRPRAGAAVHG</sequence>
<keyword evidence="7" id="KW-1185">Reference proteome</keyword>
<proteinExistence type="predicted"/>
<dbReference type="InterPro" id="IPR016032">
    <property type="entry name" value="Sig_transdc_resp-reg_C-effctor"/>
</dbReference>
<dbReference type="SMART" id="SM00421">
    <property type="entry name" value="HTH_LUXR"/>
    <property type="match status" value="1"/>
</dbReference>
<dbReference type="PANTHER" id="PTHR43214">
    <property type="entry name" value="TWO-COMPONENT RESPONSE REGULATOR"/>
    <property type="match status" value="1"/>
</dbReference>
<dbReference type="InterPro" id="IPR036388">
    <property type="entry name" value="WH-like_DNA-bd_sf"/>
</dbReference>
<keyword evidence="2" id="KW-0238">DNA-binding</keyword>
<accession>A0A9X2VGE1</accession>
<dbReference type="RefSeq" id="WP_259621485.1">
    <property type="nucleotide sequence ID" value="NZ_JANYMP010000002.1"/>
</dbReference>
<dbReference type="SUPFAM" id="SSF46894">
    <property type="entry name" value="C-terminal effector domain of the bipartite response regulators"/>
    <property type="match status" value="1"/>
</dbReference>
<reference evidence="6" key="1">
    <citation type="submission" date="2022-08" db="EMBL/GenBank/DDBJ databases">
        <authorList>
            <person name="Tistechok S."/>
            <person name="Samborskyy M."/>
            <person name="Roman I."/>
        </authorList>
    </citation>
    <scope>NUCLEOTIDE SEQUENCE</scope>
    <source>
        <strain evidence="6">DSM 103496</strain>
    </source>
</reference>
<dbReference type="GO" id="GO:0006355">
    <property type="term" value="P:regulation of DNA-templated transcription"/>
    <property type="evidence" value="ECO:0007669"/>
    <property type="project" value="InterPro"/>
</dbReference>
<dbReference type="Pfam" id="PF00196">
    <property type="entry name" value="GerE"/>
    <property type="match status" value="1"/>
</dbReference>
<comment type="caution">
    <text evidence="6">The sequence shown here is derived from an EMBL/GenBank/DDBJ whole genome shotgun (WGS) entry which is preliminary data.</text>
</comment>
<keyword evidence="1" id="KW-0805">Transcription regulation</keyword>
<evidence type="ECO:0000313" key="7">
    <source>
        <dbReference type="Proteomes" id="UP001141259"/>
    </source>
</evidence>
<feature type="region of interest" description="Disordered" evidence="4">
    <location>
        <begin position="1"/>
        <end position="25"/>
    </location>
</feature>
<dbReference type="PANTHER" id="PTHR43214:SF24">
    <property type="entry name" value="TRANSCRIPTIONAL REGULATORY PROTEIN NARL-RELATED"/>
    <property type="match status" value="1"/>
</dbReference>
<evidence type="ECO:0000256" key="1">
    <source>
        <dbReference type="ARBA" id="ARBA00023015"/>
    </source>
</evidence>
<evidence type="ECO:0000256" key="4">
    <source>
        <dbReference type="SAM" id="MobiDB-lite"/>
    </source>
</evidence>
<gene>
    <name evidence="6" type="ORF">NZH93_03775</name>
</gene>
<keyword evidence="3" id="KW-0804">Transcription</keyword>
<dbReference type="Proteomes" id="UP001141259">
    <property type="component" value="Unassembled WGS sequence"/>
</dbReference>
<organism evidence="6 7">
    <name type="scientific">Umezawaea endophytica</name>
    <dbReference type="NCBI Taxonomy" id="1654476"/>
    <lineage>
        <taxon>Bacteria</taxon>
        <taxon>Bacillati</taxon>
        <taxon>Actinomycetota</taxon>
        <taxon>Actinomycetes</taxon>
        <taxon>Pseudonocardiales</taxon>
        <taxon>Pseudonocardiaceae</taxon>
        <taxon>Umezawaea</taxon>
    </lineage>
</organism>
<name>A0A9X2VGE1_9PSEU</name>
<evidence type="ECO:0000256" key="3">
    <source>
        <dbReference type="ARBA" id="ARBA00023163"/>
    </source>
</evidence>
<evidence type="ECO:0000256" key="2">
    <source>
        <dbReference type="ARBA" id="ARBA00023125"/>
    </source>
</evidence>